<dbReference type="RefSeq" id="WP_006629399.1">
    <property type="nucleotide sequence ID" value="NZ_AOJD01000047.1"/>
</dbReference>
<comment type="caution">
    <text evidence="2">The sequence shown here is derived from an EMBL/GenBank/DDBJ whole genome shotgun (WGS) entry which is preliminary data.</text>
</comment>
<dbReference type="PANTHER" id="PTHR36181:SF4">
    <property type="entry name" value="LAGLIDADG ENDONUCLEASE"/>
    <property type="match status" value="1"/>
</dbReference>
<dbReference type="EMBL" id="AOJD01000047">
    <property type="protein sequence ID" value="ELZ37507.1"/>
    <property type="molecule type" value="Genomic_DNA"/>
</dbReference>
<dbReference type="PANTHER" id="PTHR36181">
    <property type="entry name" value="INTRON-ENCODED ENDONUCLEASE AI3-RELATED"/>
    <property type="match status" value="1"/>
</dbReference>
<protein>
    <recommendedName>
        <fullName evidence="1">Homing endonuclease LAGLIDADG domain-containing protein</fullName>
    </recommendedName>
</protein>
<accession>M0DS78</accession>
<dbReference type="AlphaFoldDB" id="M0DS78"/>
<evidence type="ECO:0000313" key="2">
    <source>
        <dbReference type="EMBL" id="ELZ37507.1"/>
    </source>
</evidence>
<keyword evidence="3" id="KW-1185">Reference proteome</keyword>
<proteinExistence type="predicted"/>
<dbReference type="SUPFAM" id="SSF55608">
    <property type="entry name" value="Homing endonucleases"/>
    <property type="match status" value="1"/>
</dbReference>
<dbReference type="Proteomes" id="UP000011523">
    <property type="component" value="Unassembled WGS sequence"/>
</dbReference>
<name>M0DS78_9EURY</name>
<evidence type="ECO:0000313" key="3">
    <source>
        <dbReference type="Proteomes" id="UP000011523"/>
    </source>
</evidence>
<dbReference type="Gene3D" id="3.10.28.10">
    <property type="entry name" value="Homing endonucleases"/>
    <property type="match status" value="1"/>
</dbReference>
<reference evidence="2 3" key="1">
    <citation type="journal article" date="2014" name="PLoS Genet.">
        <title>Phylogenetically driven sequencing of extremely halophilic archaea reveals strategies for static and dynamic osmo-response.</title>
        <authorList>
            <person name="Becker E.A."/>
            <person name="Seitzer P.M."/>
            <person name="Tritt A."/>
            <person name="Larsen D."/>
            <person name="Krusor M."/>
            <person name="Yao A.I."/>
            <person name="Wu D."/>
            <person name="Madern D."/>
            <person name="Eisen J.A."/>
            <person name="Darling A.E."/>
            <person name="Facciotti M.T."/>
        </authorList>
    </citation>
    <scope>NUCLEOTIDE SEQUENCE [LARGE SCALE GENOMIC DNA]</scope>
    <source>
        <strain evidence="2 3">DSM 14210</strain>
    </source>
</reference>
<dbReference type="InterPro" id="IPR027434">
    <property type="entry name" value="Homing_endonucl"/>
</dbReference>
<evidence type="ECO:0000259" key="1">
    <source>
        <dbReference type="Pfam" id="PF00961"/>
    </source>
</evidence>
<sequence length="169" mass="19585">MQSPTNYREIDLAYTMGLIAGESSFFITFSRDHRYAHDVYFCPKFSISMGQKEEEMLRNQCRLYGLGTVNPTVKGFSWVISSREECRELIELIDQYLEKNPSTEFLTAAKHDAYENWRSALEMLRPGRQLNADEVVKLAELREEINYLEAENTIPTEEIKEIVRAAESA</sequence>
<organism evidence="2 3">
    <name type="scientific">Halorubrum tebenquichense DSM 14210</name>
    <dbReference type="NCBI Taxonomy" id="1227485"/>
    <lineage>
        <taxon>Archaea</taxon>
        <taxon>Methanobacteriati</taxon>
        <taxon>Methanobacteriota</taxon>
        <taxon>Stenosarchaea group</taxon>
        <taxon>Halobacteria</taxon>
        <taxon>Halobacteriales</taxon>
        <taxon>Haloferacaceae</taxon>
        <taxon>Halorubrum</taxon>
    </lineage>
</organism>
<gene>
    <name evidence="2" type="ORF">C472_08624</name>
</gene>
<feature type="domain" description="Homing endonuclease LAGLIDADG" evidence="1">
    <location>
        <begin position="17"/>
        <end position="118"/>
    </location>
</feature>
<dbReference type="InterPro" id="IPR051289">
    <property type="entry name" value="LAGLIDADG_Endonuclease"/>
</dbReference>
<dbReference type="OrthoDB" id="337832at2157"/>
<dbReference type="GO" id="GO:0004519">
    <property type="term" value="F:endonuclease activity"/>
    <property type="evidence" value="ECO:0007669"/>
    <property type="project" value="InterPro"/>
</dbReference>
<dbReference type="Pfam" id="PF00961">
    <property type="entry name" value="LAGLIDADG_1"/>
    <property type="match status" value="1"/>
</dbReference>
<dbReference type="InterPro" id="IPR004860">
    <property type="entry name" value="LAGLIDADG_dom"/>
</dbReference>